<accession>A0A7I8D2V6</accession>
<dbReference type="Proteomes" id="UP000593890">
    <property type="component" value="Chromosome"/>
</dbReference>
<proteinExistence type="inferred from homology"/>
<evidence type="ECO:0000256" key="2">
    <source>
        <dbReference type="ARBA" id="ARBA00023002"/>
    </source>
</evidence>
<dbReference type="Pfam" id="PF02153">
    <property type="entry name" value="PDH_N"/>
    <property type="match status" value="1"/>
</dbReference>
<keyword evidence="6" id="KW-1185">Reference proteome</keyword>
<dbReference type="Pfam" id="PF20463">
    <property type="entry name" value="PDH_C"/>
    <property type="match status" value="1"/>
</dbReference>
<dbReference type="GO" id="GO:0006571">
    <property type="term" value="P:tyrosine biosynthetic process"/>
    <property type="evidence" value="ECO:0007669"/>
    <property type="project" value="InterPro"/>
</dbReference>
<dbReference type="SUPFAM" id="SSF51735">
    <property type="entry name" value="NAD(P)-binding Rossmann-fold domains"/>
    <property type="match status" value="1"/>
</dbReference>
<dbReference type="InterPro" id="IPR046825">
    <property type="entry name" value="PDH_C"/>
</dbReference>
<dbReference type="InterPro" id="IPR003099">
    <property type="entry name" value="Prephen_DH"/>
</dbReference>
<dbReference type="AlphaFoldDB" id="A0A7I8D2V6"/>
<dbReference type="GO" id="GO:0070403">
    <property type="term" value="F:NAD+ binding"/>
    <property type="evidence" value="ECO:0007669"/>
    <property type="project" value="InterPro"/>
</dbReference>
<protein>
    <submittedName>
        <fullName evidence="5">Prephenate dehydrogenase</fullName>
    </submittedName>
</protein>
<dbReference type="InterPro" id="IPR036291">
    <property type="entry name" value="NAD(P)-bd_dom_sf"/>
</dbReference>
<dbReference type="GO" id="GO:0008977">
    <property type="term" value="F:prephenate dehydrogenase (NAD+) activity"/>
    <property type="evidence" value="ECO:0007669"/>
    <property type="project" value="InterPro"/>
</dbReference>
<comment type="pathway">
    <text evidence="3">Amino-acid biosynthesis.</text>
</comment>
<dbReference type="PANTHER" id="PTHR21363">
    <property type="entry name" value="PREPHENATE DEHYDROGENASE"/>
    <property type="match status" value="1"/>
</dbReference>
<sequence>MNITIVGLGLIGGSLAKAISSRTSHIVFGIDRDPKVLDEALADGAIRHDIGLGALEKSNLVILALYPAQCIKFMEQNASRIRKGAVVTDVCGVKKSICDALTPMAKKFGFCFVGGHPMAGREQYGFEAAKQDLFDGASYVLTPSDGCDDGVERIRELALSIGCGRVVLTTPEDHDRRIAYTSQLPHVLAAAYVNSPTCPMHVGYSAGSYLDVSRVARINENLWPELFIQNRDALVVEIDFLIQNLTRMRQDVASKDQDALTAALRNSRLRKETYG</sequence>
<dbReference type="Gene3D" id="1.10.3660.10">
    <property type="entry name" value="6-phosphogluconate dehydrogenase C-terminal like domain"/>
    <property type="match status" value="1"/>
</dbReference>
<reference evidence="6" key="1">
    <citation type="submission" date="2020-07" db="EMBL/GenBank/DDBJ databases">
        <title>Complete genome sequencing of Clostridia bacterium strain 12CBH8.</title>
        <authorList>
            <person name="Sakamoto M."/>
            <person name="Murakami T."/>
            <person name="Mori H."/>
        </authorList>
    </citation>
    <scope>NUCLEOTIDE SEQUENCE [LARGE SCALE GENOMIC DNA]</scope>
    <source>
        <strain evidence="6">12CBH8</strain>
    </source>
</reference>
<keyword evidence="2" id="KW-0560">Oxidoreductase</keyword>
<evidence type="ECO:0000313" key="6">
    <source>
        <dbReference type="Proteomes" id="UP000593890"/>
    </source>
</evidence>
<feature type="domain" description="Prephenate/arogenate dehydrogenase" evidence="4">
    <location>
        <begin position="1"/>
        <end position="275"/>
    </location>
</feature>
<dbReference type="InterPro" id="IPR046826">
    <property type="entry name" value="PDH_N"/>
</dbReference>
<dbReference type="GO" id="GO:0004665">
    <property type="term" value="F:prephenate dehydrogenase (NADP+) activity"/>
    <property type="evidence" value="ECO:0007669"/>
    <property type="project" value="InterPro"/>
</dbReference>
<gene>
    <name evidence="5" type="primary">tyrC</name>
    <name evidence="5" type="ORF">C12CBH8_17970</name>
</gene>
<dbReference type="Gene3D" id="3.40.50.720">
    <property type="entry name" value="NAD(P)-binding Rossmann-like Domain"/>
    <property type="match status" value="1"/>
</dbReference>
<dbReference type="SUPFAM" id="SSF48179">
    <property type="entry name" value="6-phosphogluconate dehydrogenase C-terminal domain-like"/>
    <property type="match status" value="1"/>
</dbReference>
<dbReference type="PROSITE" id="PS51176">
    <property type="entry name" value="PDH_ADH"/>
    <property type="match status" value="1"/>
</dbReference>
<evidence type="ECO:0000259" key="4">
    <source>
        <dbReference type="PROSITE" id="PS51176"/>
    </source>
</evidence>
<name>A0A7I8D2V6_9FIRM</name>
<dbReference type="InterPro" id="IPR008927">
    <property type="entry name" value="6-PGluconate_DH-like_C_sf"/>
</dbReference>
<dbReference type="EMBL" id="AP023321">
    <property type="protein sequence ID" value="BCI61158.1"/>
    <property type="molecule type" value="Genomic_DNA"/>
</dbReference>
<dbReference type="KEGG" id="sman:C12CBH8_17970"/>
<dbReference type="RefSeq" id="WP_215533080.1">
    <property type="nucleotide sequence ID" value="NZ_AP023321.1"/>
</dbReference>
<evidence type="ECO:0000256" key="3">
    <source>
        <dbReference type="ARBA" id="ARBA00029440"/>
    </source>
</evidence>
<organism evidence="5 6">
    <name type="scientific">Solibaculum mannosilyticum</name>
    <dbReference type="NCBI Taxonomy" id="2780922"/>
    <lineage>
        <taxon>Bacteria</taxon>
        <taxon>Bacillati</taxon>
        <taxon>Bacillota</taxon>
        <taxon>Clostridia</taxon>
        <taxon>Eubacteriales</taxon>
        <taxon>Oscillospiraceae</taxon>
        <taxon>Solibaculum</taxon>
    </lineage>
</organism>
<evidence type="ECO:0000256" key="1">
    <source>
        <dbReference type="ARBA" id="ARBA00007964"/>
    </source>
</evidence>
<dbReference type="InterPro" id="IPR050812">
    <property type="entry name" value="Preph/Arog_dehydrog"/>
</dbReference>
<dbReference type="PANTHER" id="PTHR21363:SF0">
    <property type="entry name" value="PREPHENATE DEHYDROGENASE [NADP(+)]"/>
    <property type="match status" value="1"/>
</dbReference>
<evidence type="ECO:0000313" key="5">
    <source>
        <dbReference type="EMBL" id="BCI61158.1"/>
    </source>
</evidence>
<comment type="similarity">
    <text evidence="1">Belongs to the prephenate/arogenate dehydrogenase family.</text>
</comment>